<keyword evidence="2" id="KW-1185">Reference proteome</keyword>
<dbReference type="Pfam" id="PF13565">
    <property type="entry name" value="HTH_32"/>
    <property type="match status" value="1"/>
</dbReference>
<sequence>MECAVGFLCLAAWGLSGAAQGKVEFMPRVAVKIELTDAERAELEKNIKGHKVEKRLYIRSKIILLAAEGKECIEIASILGVTEKTCRKWRNRFAEKRLDGIVDLERRGAPDTFTEEERLEIIRLACSQPEIPKNWTLAYLTEKAKERIGRSISIETVRQILKSADRRAVVVAPSRHRLYLKSRNTLNKE</sequence>
<evidence type="ECO:0000313" key="2">
    <source>
        <dbReference type="Proteomes" id="UP000216052"/>
    </source>
</evidence>
<dbReference type="RefSeq" id="WP_093797123.1">
    <property type="nucleotide sequence ID" value="NZ_CP155571.1"/>
</dbReference>
<dbReference type="SUPFAM" id="SSF46689">
    <property type="entry name" value="Homeodomain-like"/>
    <property type="match status" value="1"/>
</dbReference>
<evidence type="ECO:0000313" key="1">
    <source>
        <dbReference type="EMBL" id="XFO70147.1"/>
    </source>
</evidence>
<proteinExistence type="predicted"/>
<gene>
    <name evidence="1" type="ORF">SPACI_001340</name>
</gene>
<reference evidence="1" key="1">
    <citation type="submission" date="2024-05" db="EMBL/GenBank/DDBJ databases">
        <title>Isolation and characterization of Sporomusa carbonis sp. nov., a carboxydotrophic hydrogenogen in the genus of Sporomusa isolated from a charcoal burning pile.</title>
        <authorList>
            <person name="Boeer T."/>
            <person name="Rosenbaum F."/>
            <person name="Eysell L."/>
            <person name="Mueller V."/>
            <person name="Daniel R."/>
            <person name="Poehlein A."/>
        </authorList>
    </citation>
    <scope>NUCLEOTIDE SEQUENCE [LARGE SCALE GENOMIC DNA]</scope>
    <source>
        <strain evidence="1">DSM 3132</strain>
    </source>
</reference>
<dbReference type="Proteomes" id="UP000216052">
    <property type="component" value="Chromosome"/>
</dbReference>
<organism evidence="1 2">
    <name type="scientific">Sporomusa acidovorans (strain ATCC 49682 / DSM 3132 / Mol)</name>
    <dbReference type="NCBI Taxonomy" id="1123286"/>
    <lineage>
        <taxon>Bacteria</taxon>
        <taxon>Bacillati</taxon>
        <taxon>Bacillota</taxon>
        <taxon>Negativicutes</taxon>
        <taxon>Selenomonadales</taxon>
        <taxon>Sporomusaceae</taxon>
        <taxon>Sporomusa</taxon>
    </lineage>
</organism>
<accession>A0ABZ3IVQ2</accession>
<protein>
    <recommendedName>
        <fullName evidence="3">Winged helix-turn helix domain-containing protein</fullName>
    </recommendedName>
</protein>
<dbReference type="InterPro" id="IPR009057">
    <property type="entry name" value="Homeodomain-like_sf"/>
</dbReference>
<dbReference type="EMBL" id="CP155571">
    <property type="protein sequence ID" value="XFO70147.1"/>
    <property type="molecule type" value="Genomic_DNA"/>
</dbReference>
<name>A0ABZ3IVQ2_SPOA4</name>
<evidence type="ECO:0008006" key="3">
    <source>
        <dbReference type="Google" id="ProtNLM"/>
    </source>
</evidence>